<evidence type="ECO:0008006" key="2">
    <source>
        <dbReference type="Google" id="ProtNLM"/>
    </source>
</evidence>
<name>A0A383CBL1_9ZZZZ</name>
<dbReference type="InterPro" id="IPR036291">
    <property type="entry name" value="NAD(P)-bd_dom_sf"/>
</dbReference>
<dbReference type="Gene3D" id="3.40.50.720">
    <property type="entry name" value="NAD(P)-binding Rossmann-like Domain"/>
    <property type="match status" value="1"/>
</dbReference>
<dbReference type="EMBL" id="UINC01207095">
    <property type="protein sequence ID" value="SVE29045.1"/>
    <property type="molecule type" value="Genomic_DNA"/>
</dbReference>
<dbReference type="SUPFAM" id="SSF51735">
    <property type="entry name" value="NAD(P)-binding Rossmann-fold domains"/>
    <property type="match status" value="1"/>
</dbReference>
<gene>
    <name evidence="1" type="ORF">METZ01_LOCUS481899</name>
</gene>
<organism evidence="1">
    <name type="scientific">marine metagenome</name>
    <dbReference type="NCBI Taxonomy" id="408172"/>
    <lineage>
        <taxon>unclassified sequences</taxon>
        <taxon>metagenomes</taxon>
        <taxon>ecological metagenomes</taxon>
    </lineage>
</organism>
<sequence length="49" mass="5214">HTVEPSQRNGIPRQGTPEEIAFLAVTLCSEGASYITGQCLLADGGKHFL</sequence>
<proteinExistence type="predicted"/>
<feature type="non-terminal residue" evidence="1">
    <location>
        <position position="1"/>
    </location>
</feature>
<dbReference type="InterPro" id="IPR002347">
    <property type="entry name" value="SDR_fam"/>
</dbReference>
<protein>
    <recommendedName>
        <fullName evidence="2">SDR family oxidoreductase</fullName>
    </recommendedName>
</protein>
<accession>A0A383CBL1</accession>
<reference evidence="1" key="1">
    <citation type="submission" date="2018-05" db="EMBL/GenBank/DDBJ databases">
        <authorList>
            <person name="Lanie J.A."/>
            <person name="Ng W.-L."/>
            <person name="Kazmierczak K.M."/>
            <person name="Andrzejewski T.M."/>
            <person name="Davidsen T.M."/>
            <person name="Wayne K.J."/>
            <person name="Tettelin H."/>
            <person name="Glass J.I."/>
            <person name="Rusch D."/>
            <person name="Podicherti R."/>
            <person name="Tsui H.-C.T."/>
            <person name="Winkler M.E."/>
        </authorList>
    </citation>
    <scope>NUCLEOTIDE SEQUENCE</scope>
</reference>
<evidence type="ECO:0000313" key="1">
    <source>
        <dbReference type="EMBL" id="SVE29045.1"/>
    </source>
</evidence>
<dbReference type="AlphaFoldDB" id="A0A383CBL1"/>
<dbReference type="Pfam" id="PF13561">
    <property type="entry name" value="adh_short_C2"/>
    <property type="match status" value="1"/>
</dbReference>